<reference evidence="2 3" key="1">
    <citation type="submission" date="2020-07" db="EMBL/GenBank/DDBJ databases">
        <title>Comparative genomics of pyrophilous fungi reveals a link between fire events and developmental genes.</title>
        <authorList>
            <consortium name="DOE Joint Genome Institute"/>
            <person name="Steindorff A.S."/>
            <person name="Carver A."/>
            <person name="Calhoun S."/>
            <person name="Stillman K."/>
            <person name="Liu H."/>
            <person name="Lipzen A."/>
            <person name="Pangilinan J."/>
            <person name="Labutti K."/>
            <person name="Bruns T.D."/>
            <person name="Grigoriev I.V."/>
        </authorList>
    </citation>
    <scope>NUCLEOTIDE SEQUENCE [LARGE SCALE GENOMIC DNA]</scope>
    <source>
        <strain evidence="2 3">CBS 144469</strain>
    </source>
</reference>
<feature type="compositionally biased region" description="Low complexity" evidence="1">
    <location>
        <begin position="57"/>
        <end position="69"/>
    </location>
</feature>
<dbReference type="AlphaFoldDB" id="A0A8H6ME66"/>
<sequence length="295" mass="32554">MVDWEFEHEVEEDDGDELWEDLDEDESDREGDDVLLNSVDLLPHEVELELPASYGELSTSLGLPSTTTPVDEQPSHSPTTPRNLKQARTWDTPKEASQDTTLDTTELPNDATPGPTDTQLPEDLEYLRLKKRRQTRALSPETNVHVEESFPGQLFTPIQSCYFGPAPDCQVEGGDGNDLLELASQQDSDWSYEHGTPTMHSEAPSEAQAADSELSLASDASDASSLPPANLTVMTTSGDQPHYETSLESTAALLLVQGEQLLNLALQHFASTIQFINRLRNEPLSKPVLPRSPEF</sequence>
<protein>
    <submittedName>
        <fullName evidence="2">Uncharacterized protein</fullName>
    </submittedName>
</protein>
<dbReference type="EMBL" id="JACGCI010000007">
    <property type="protein sequence ID" value="KAF6762529.1"/>
    <property type="molecule type" value="Genomic_DNA"/>
</dbReference>
<evidence type="ECO:0000256" key="1">
    <source>
        <dbReference type="SAM" id="MobiDB-lite"/>
    </source>
</evidence>
<feature type="compositionally biased region" description="Low complexity" evidence="1">
    <location>
        <begin position="205"/>
        <end position="229"/>
    </location>
</feature>
<evidence type="ECO:0000313" key="2">
    <source>
        <dbReference type="EMBL" id="KAF6762529.1"/>
    </source>
</evidence>
<gene>
    <name evidence="2" type="ORF">DFP72DRAFT_1060780</name>
</gene>
<keyword evidence="3" id="KW-1185">Reference proteome</keyword>
<name>A0A8H6ME66_9AGAR</name>
<dbReference type="Proteomes" id="UP000521943">
    <property type="component" value="Unassembled WGS sequence"/>
</dbReference>
<feature type="compositionally biased region" description="Acidic residues" evidence="1">
    <location>
        <begin position="1"/>
        <end position="33"/>
    </location>
</feature>
<evidence type="ECO:0000313" key="3">
    <source>
        <dbReference type="Proteomes" id="UP000521943"/>
    </source>
</evidence>
<feature type="compositionally biased region" description="Polar residues" evidence="1">
    <location>
        <begin position="98"/>
        <end position="107"/>
    </location>
</feature>
<feature type="region of interest" description="Disordered" evidence="1">
    <location>
        <begin position="190"/>
        <end position="231"/>
    </location>
</feature>
<feature type="region of interest" description="Disordered" evidence="1">
    <location>
        <begin position="53"/>
        <end position="120"/>
    </location>
</feature>
<feature type="region of interest" description="Disordered" evidence="1">
    <location>
        <begin position="1"/>
        <end position="35"/>
    </location>
</feature>
<accession>A0A8H6ME66</accession>
<proteinExistence type="predicted"/>
<comment type="caution">
    <text evidence="2">The sequence shown here is derived from an EMBL/GenBank/DDBJ whole genome shotgun (WGS) entry which is preliminary data.</text>
</comment>
<organism evidence="2 3">
    <name type="scientific">Ephemerocybe angulata</name>
    <dbReference type="NCBI Taxonomy" id="980116"/>
    <lineage>
        <taxon>Eukaryota</taxon>
        <taxon>Fungi</taxon>
        <taxon>Dikarya</taxon>
        <taxon>Basidiomycota</taxon>
        <taxon>Agaricomycotina</taxon>
        <taxon>Agaricomycetes</taxon>
        <taxon>Agaricomycetidae</taxon>
        <taxon>Agaricales</taxon>
        <taxon>Agaricineae</taxon>
        <taxon>Psathyrellaceae</taxon>
        <taxon>Ephemerocybe</taxon>
    </lineage>
</organism>